<dbReference type="Pfam" id="PF13581">
    <property type="entry name" value="HATPase_c_2"/>
    <property type="match status" value="1"/>
</dbReference>
<keyword evidence="5" id="KW-1185">Reference proteome</keyword>
<evidence type="ECO:0000259" key="3">
    <source>
        <dbReference type="Pfam" id="PF13581"/>
    </source>
</evidence>
<feature type="region of interest" description="Disordered" evidence="2">
    <location>
        <begin position="194"/>
        <end position="216"/>
    </location>
</feature>
<dbReference type="PANTHER" id="PTHR35526">
    <property type="entry name" value="ANTI-SIGMA-F FACTOR RSBW-RELATED"/>
    <property type="match status" value="1"/>
</dbReference>
<proteinExistence type="predicted"/>
<name>A0ABV9CD28_9ACTN</name>
<dbReference type="InterPro" id="IPR036890">
    <property type="entry name" value="HATPase_C_sf"/>
</dbReference>
<organism evidence="4 5">
    <name type="scientific">Sphaerisporangium dianthi</name>
    <dbReference type="NCBI Taxonomy" id="1436120"/>
    <lineage>
        <taxon>Bacteria</taxon>
        <taxon>Bacillati</taxon>
        <taxon>Actinomycetota</taxon>
        <taxon>Actinomycetes</taxon>
        <taxon>Streptosporangiales</taxon>
        <taxon>Streptosporangiaceae</taxon>
        <taxon>Sphaerisporangium</taxon>
    </lineage>
</organism>
<keyword evidence="4" id="KW-0547">Nucleotide-binding</keyword>
<dbReference type="Proteomes" id="UP001596004">
    <property type="component" value="Unassembled WGS sequence"/>
</dbReference>
<keyword evidence="1" id="KW-0723">Serine/threonine-protein kinase</keyword>
<reference evidence="5" key="1">
    <citation type="journal article" date="2019" name="Int. J. Syst. Evol. Microbiol.">
        <title>The Global Catalogue of Microorganisms (GCM) 10K type strain sequencing project: providing services to taxonomists for standard genome sequencing and annotation.</title>
        <authorList>
            <consortium name="The Broad Institute Genomics Platform"/>
            <consortium name="The Broad Institute Genome Sequencing Center for Infectious Disease"/>
            <person name="Wu L."/>
            <person name="Ma J."/>
        </authorList>
    </citation>
    <scope>NUCLEOTIDE SEQUENCE [LARGE SCALE GENOMIC DNA]</scope>
    <source>
        <strain evidence="5">CGMCC 4.7132</strain>
    </source>
</reference>
<feature type="region of interest" description="Disordered" evidence="2">
    <location>
        <begin position="1"/>
        <end position="31"/>
    </location>
</feature>
<feature type="domain" description="Histidine kinase/HSP90-like ATPase" evidence="3">
    <location>
        <begin position="52"/>
        <end position="170"/>
    </location>
</feature>
<sequence length="216" mass="22340">MRAEQPVPQEVHHRTGVLSRERRPGERPRAPLPVEDAFRVLVTTLRPGSASRGARAAVREALATAGAGDDDIGDAEIIVAELAANSETHARGPYELRVHCLSGIPMWCEMVDGGRDLGLVSAILARLQETDPDAGQAPAQDEEPSGLEACDLAPFAESGRGLLLAHRLSRGHCYAYPTTVSAGGGAGKAVAFALPAPPPGPPDGGRGGPVAGGERA</sequence>
<evidence type="ECO:0000313" key="4">
    <source>
        <dbReference type="EMBL" id="MFC4530537.1"/>
    </source>
</evidence>
<keyword evidence="4" id="KW-0067">ATP-binding</keyword>
<dbReference type="RefSeq" id="WP_380838417.1">
    <property type="nucleotide sequence ID" value="NZ_JBHSFP010000003.1"/>
</dbReference>
<evidence type="ECO:0000256" key="1">
    <source>
        <dbReference type="ARBA" id="ARBA00022527"/>
    </source>
</evidence>
<dbReference type="GO" id="GO:0005524">
    <property type="term" value="F:ATP binding"/>
    <property type="evidence" value="ECO:0007669"/>
    <property type="project" value="UniProtKB-KW"/>
</dbReference>
<comment type="caution">
    <text evidence="4">The sequence shown here is derived from an EMBL/GenBank/DDBJ whole genome shotgun (WGS) entry which is preliminary data.</text>
</comment>
<feature type="compositionally biased region" description="Basic and acidic residues" evidence="2">
    <location>
        <begin position="19"/>
        <end position="29"/>
    </location>
</feature>
<dbReference type="PANTHER" id="PTHR35526:SF3">
    <property type="entry name" value="ANTI-SIGMA-F FACTOR RSBW"/>
    <property type="match status" value="1"/>
</dbReference>
<protein>
    <submittedName>
        <fullName evidence="4">ATP-binding protein</fullName>
    </submittedName>
</protein>
<gene>
    <name evidence="4" type="ORF">ACFO60_07160</name>
</gene>
<keyword evidence="1" id="KW-0418">Kinase</keyword>
<keyword evidence="1" id="KW-0808">Transferase</keyword>
<accession>A0ABV9CD28</accession>
<dbReference type="EMBL" id="JBHSFP010000003">
    <property type="protein sequence ID" value="MFC4530537.1"/>
    <property type="molecule type" value="Genomic_DNA"/>
</dbReference>
<dbReference type="InterPro" id="IPR050267">
    <property type="entry name" value="Anti-sigma-factor_SerPK"/>
</dbReference>
<evidence type="ECO:0000313" key="5">
    <source>
        <dbReference type="Proteomes" id="UP001596004"/>
    </source>
</evidence>
<dbReference type="Gene3D" id="3.30.565.10">
    <property type="entry name" value="Histidine kinase-like ATPase, C-terminal domain"/>
    <property type="match status" value="1"/>
</dbReference>
<feature type="compositionally biased region" description="Gly residues" evidence="2">
    <location>
        <begin position="203"/>
        <end position="216"/>
    </location>
</feature>
<evidence type="ECO:0000256" key="2">
    <source>
        <dbReference type="SAM" id="MobiDB-lite"/>
    </source>
</evidence>
<dbReference type="InterPro" id="IPR003594">
    <property type="entry name" value="HATPase_dom"/>
</dbReference>